<feature type="domain" description="Fibronectin type-III" evidence="4">
    <location>
        <begin position="218"/>
        <end position="307"/>
    </location>
</feature>
<dbReference type="InterPro" id="IPR013783">
    <property type="entry name" value="Ig-like_fold"/>
</dbReference>
<dbReference type="GeneTree" id="ENSGT00500000044904"/>
<dbReference type="FunFam" id="3.40.50.300:FF:002049">
    <property type="entry name" value="Si:ch73-170d6.2"/>
    <property type="match status" value="1"/>
</dbReference>
<dbReference type="InterPro" id="IPR052090">
    <property type="entry name" value="Cytolytic_pore-forming_toxin"/>
</dbReference>
<dbReference type="PROSITE" id="PS50853">
    <property type="entry name" value="FN3"/>
    <property type="match status" value="1"/>
</dbReference>
<dbReference type="Pfam" id="PF21109">
    <property type="entry name" value="Stonustoxin_helical"/>
    <property type="match status" value="1"/>
</dbReference>
<keyword evidence="2" id="KW-0547">Nucleotide-binding</keyword>
<dbReference type="InterPro" id="IPR040581">
    <property type="entry name" value="Thioredoxin_11"/>
</dbReference>
<accession>A0A8C4XHQ7</accession>
<dbReference type="InterPro" id="IPR048997">
    <property type="entry name" value="Stonustoxin-like_helical"/>
</dbReference>
<dbReference type="CDD" id="cd00063">
    <property type="entry name" value="FN3"/>
    <property type="match status" value="1"/>
</dbReference>
<reference evidence="5" key="2">
    <citation type="submission" date="2025-09" db="UniProtKB">
        <authorList>
            <consortium name="Ensembl"/>
        </authorList>
    </citation>
    <scope>IDENTIFICATION</scope>
</reference>
<comment type="similarity">
    <text evidence="1">Belongs to the TRAFAC class TrmE-Era-EngA-EngB-Septin-like GTPase superfamily. AIG1/Toc34/Toc159-like paraseptin GTPase family. IAN subfamily.</text>
</comment>
<reference evidence="5" key="1">
    <citation type="submission" date="2025-08" db="UniProtKB">
        <authorList>
            <consortium name="Ensembl"/>
        </authorList>
    </citation>
    <scope>IDENTIFICATION</scope>
</reference>
<evidence type="ECO:0000313" key="5">
    <source>
        <dbReference type="Ensembl" id="ENSECRP00000032897.1"/>
    </source>
</evidence>
<dbReference type="SUPFAM" id="SSF49265">
    <property type="entry name" value="Fibronectin type III"/>
    <property type="match status" value="1"/>
</dbReference>
<dbReference type="Gene3D" id="3.40.50.300">
    <property type="entry name" value="P-loop containing nucleotide triphosphate hydrolases"/>
    <property type="match status" value="1"/>
</dbReference>
<evidence type="ECO:0000313" key="6">
    <source>
        <dbReference type="Proteomes" id="UP000694620"/>
    </source>
</evidence>
<evidence type="ECO:0000256" key="3">
    <source>
        <dbReference type="SAM" id="Coils"/>
    </source>
</evidence>
<dbReference type="InterPro" id="IPR006703">
    <property type="entry name" value="G_AIG1"/>
</dbReference>
<sequence>MRCNDIMKDSVVNNFPIIKENAEQFKSMLNQYKCIFQKDIARVLPNIRGGGAKEKQLTDILKKKEKSPFNKCAITTWLDKREKEISMLRSFFNRIKEKKLDIVTNGLDNLIYNTSIKNIVCLTFTSLHVCQSYISVMKRYLQAPCQSSYHLSEPSEDLIIQNFRKYSQQFIEFAEINQSNKTTRFLIHSIPDEENPGVTICLYKSGSLISHKFQLPSKTEPLVADSVTDNGVTLKLQVQKSDSEWYRVEYKLPEDEEWETVDTTETLEQVMITKFLPDTTYQFRYRALFQVGVSQASDMTEEKTLPVKNHKGKLDIKHQSKEIKDGKPGLYLLPLKSESIITVKNIAKCTFGNRTFKKPGKTIMVLGATGSGKSTLINGMVNYILGVQWEDDFRFKLIHEETSTSQAVSQTSAVTAYEMNYQPYFKVPYSFTIIDTPGFGDTRGIDRDKQITEQIQECFSSPQGVQHINAVCFVVQASQARLTHTQKYIFDSILSIFGKDIANNIRVLITFADGQRPPVLDAITESNIPFSKDEKGSPLFFKFNNSALFANNDDTNSSDSLMFDKMFWDMGAKSLEGFFNSLEKMDDKSLALTKEVLKERRHLETAVEGLQPQIKAGLIKLEEIRQTRDILNKHITDIESNKDFEYEVEEFETIKESIAGTGKFITNCLKCNRTCHYPCSRSDDEDKIKCKVMKDGVCTVCPGKCEWNIHSNQQHRFKYKTKKVKKTYDELKKKYEKAKGEKMTTEQVFERLQHELDVVQEEVHKLIEVSHNCIKQLEAIALRPNPLSTPEYIELLIQAEEQEAKPGWMERLKSLREVKEKAVIIVKLSRNEKLLPSEQKKHDDQEERKKNRGNVLDWLYKGGKKIASDLLNYDIQ</sequence>
<dbReference type="SUPFAM" id="SSF52540">
    <property type="entry name" value="P-loop containing nucleoside triphosphate hydrolases"/>
    <property type="match status" value="1"/>
</dbReference>
<evidence type="ECO:0000256" key="1">
    <source>
        <dbReference type="ARBA" id="ARBA00008535"/>
    </source>
</evidence>
<proteinExistence type="inferred from homology"/>
<dbReference type="Pfam" id="PF04548">
    <property type="entry name" value="AIG1"/>
    <property type="match status" value="1"/>
</dbReference>
<dbReference type="Ensembl" id="ENSECRT00000033621.1">
    <property type="protein sequence ID" value="ENSECRP00000032897.1"/>
    <property type="gene ID" value="ENSECRG00000022287.1"/>
</dbReference>
<evidence type="ECO:0000256" key="2">
    <source>
        <dbReference type="ARBA" id="ARBA00022741"/>
    </source>
</evidence>
<protein>
    <submittedName>
        <fullName evidence="5">Uncharacterized LOC114642561</fullName>
    </submittedName>
</protein>
<keyword evidence="6" id="KW-1185">Reference proteome</keyword>
<dbReference type="GO" id="GO:0005525">
    <property type="term" value="F:GTP binding"/>
    <property type="evidence" value="ECO:0007669"/>
    <property type="project" value="InterPro"/>
</dbReference>
<dbReference type="InterPro" id="IPR027417">
    <property type="entry name" value="P-loop_NTPase"/>
</dbReference>
<feature type="coiled-coil region" evidence="3">
    <location>
        <begin position="721"/>
        <end position="769"/>
    </location>
</feature>
<keyword evidence="3" id="KW-0175">Coiled coil</keyword>
<name>A0A8C4XHQ7_ERPCA</name>
<dbReference type="PANTHER" id="PTHR31594:SF16">
    <property type="entry name" value="SI:CH211-281L24.3"/>
    <property type="match status" value="1"/>
</dbReference>
<dbReference type="InterPro" id="IPR003961">
    <property type="entry name" value="FN3_dom"/>
</dbReference>
<dbReference type="Pfam" id="PF18078">
    <property type="entry name" value="Thioredoxin_11"/>
    <property type="match status" value="1"/>
</dbReference>
<dbReference type="Gene3D" id="2.60.40.10">
    <property type="entry name" value="Immunoglobulins"/>
    <property type="match status" value="1"/>
</dbReference>
<dbReference type="SMART" id="SM00060">
    <property type="entry name" value="FN3"/>
    <property type="match status" value="1"/>
</dbReference>
<dbReference type="AlphaFoldDB" id="A0A8C4XHQ7"/>
<evidence type="ECO:0000259" key="4">
    <source>
        <dbReference type="PROSITE" id="PS50853"/>
    </source>
</evidence>
<dbReference type="PANTHER" id="PTHR31594">
    <property type="entry name" value="AIG1-TYPE G DOMAIN-CONTAINING PROTEIN"/>
    <property type="match status" value="1"/>
</dbReference>
<organism evidence="5 6">
    <name type="scientific">Erpetoichthys calabaricus</name>
    <name type="common">Rope fish</name>
    <name type="synonym">Calamoichthys calabaricus</name>
    <dbReference type="NCBI Taxonomy" id="27687"/>
    <lineage>
        <taxon>Eukaryota</taxon>
        <taxon>Metazoa</taxon>
        <taxon>Chordata</taxon>
        <taxon>Craniata</taxon>
        <taxon>Vertebrata</taxon>
        <taxon>Euteleostomi</taxon>
        <taxon>Actinopterygii</taxon>
        <taxon>Polypteriformes</taxon>
        <taxon>Polypteridae</taxon>
        <taxon>Erpetoichthys</taxon>
    </lineage>
</organism>
<dbReference type="InterPro" id="IPR036116">
    <property type="entry name" value="FN3_sf"/>
</dbReference>
<dbReference type="Proteomes" id="UP000694620">
    <property type="component" value="Unassembled WGS sequence"/>
</dbReference>